<proteinExistence type="predicted"/>
<dbReference type="InterPro" id="IPR046348">
    <property type="entry name" value="SIS_dom_sf"/>
</dbReference>
<dbReference type="InterPro" id="IPR001347">
    <property type="entry name" value="SIS_dom"/>
</dbReference>
<feature type="domain" description="SIS" evidence="4">
    <location>
        <begin position="20"/>
        <end position="147"/>
    </location>
</feature>
<gene>
    <name evidence="5" type="ORF">GCM10010468_16900</name>
</gene>
<evidence type="ECO:0000256" key="1">
    <source>
        <dbReference type="ARBA" id="ARBA00001031"/>
    </source>
</evidence>
<evidence type="ECO:0000313" key="5">
    <source>
        <dbReference type="EMBL" id="GAA3203029.1"/>
    </source>
</evidence>
<evidence type="ECO:0000256" key="2">
    <source>
        <dbReference type="ARBA" id="ARBA00012916"/>
    </source>
</evidence>
<evidence type="ECO:0000313" key="6">
    <source>
        <dbReference type="Proteomes" id="UP001501237"/>
    </source>
</evidence>
<evidence type="ECO:0000256" key="3">
    <source>
        <dbReference type="ARBA" id="ARBA00016090"/>
    </source>
</evidence>
<dbReference type="EC" id="2.6.1.16" evidence="2"/>
<keyword evidence="6" id="KW-1185">Reference proteome</keyword>
<dbReference type="Proteomes" id="UP001501237">
    <property type="component" value="Unassembled WGS sequence"/>
</dbReference>
<comment type="caution">
    <text evidence="5">The sequence shown here is derived from an EMBL/GenBank/DDBJ whole genome shotgun (WGS) entry which is preliminary data.</text>
</comment>
<dbReference type="Gene3D" id="3.40.50.10490">
    <property type="entry name" value="Glucose-6-phosphate isomerase like protein, domain 1"/>
    <property type="match status" value="2"/>
</dbReference>
<dbReference type="PANTHER" id="PTHR10937">
    <property type="entry name" value="GLUCOSAMINE--FRUCTOSE-6-PHOSPHATE AMINOTRANSFERASE, ISOMERIZING"/>
    <property type="match status" value="1"/>
</dbReference>
<accession>A0ABP6Q6D7</accession>
<sequence>MIDEQAGALERLAGLDVSEQAAVLRGARRVAVVGTGTSQHAAELGALMLEEAGTDARWSASARWTARPDEAVVLISHTAETSFARRVRRTALDRGLPLVTITGIGRGWPEAIETVAAEESETYTVSYTAALAVLARLAHELGAPFGDPAGLRGLAAEVRGLSAEPRVDRIPVPARALAIVGSGPYAVTAREGALKIREGARILAEGFDSEYLLHGGAVPFTAADGLIVLAPEADPDGLAEGLAGAAAGEGLAVTRLRGSGGHPLLAQIPMTVRLQSLAARFAVLRGQDPDVAIVGEWAAPGLWALGGL</sequence>
<reference evidence="6" key="1">
    <citation type="journal article" date="2019" name="Int. J. Syst. Evol. Microbiol.">
        <title>The Global Catalogue of Microorganisms (GCM) 10K type strain sequencing project: providing services to taxonomists for standard genome sequencing and annotation.</title>
        <authorList>
            <consortium name="The Broad Institute Genomics Platform"/>
            <consortium name="The Broad Institute Genome Sequencing Center for Infectious Disease"/>
            <person name="Wu L."/>
            <person name="Ma J."/>
        </authorList>
    </citation>
    <scope>NUCLEOTIDE SEQUENCE [LARGE SCALE GENOMIC DNA]</scope>
    <source>
        <strain evidence="6">JCM 9377</strain>
    </source>
</reference>
<evidence type="ECO:0000259" key="4">
    <source>
        <dbReference type="PROSITE" id="PS51464"/>
    </source>
</evidence>
<dbReference type="EMBL" id="BAAAUV010000004">
    <property type="protein sequence ID" value="GAA3203029.1"/>
    <property type="molecule type" value="Genomic_DNA"/>
</dbReference>
<organism evidence="5 6">
    <name type="scientific">Actinocorallia longicatena</name>
    <dbReference type="NCBI Taxonomy" id="111803"/>
    <lineage>
        <taxon>Bacteria</taxon>
        <taxon>Bacillati</taxon>
        <taxon>Actinomycetota</taxon>
        <taxon>Actinomycetes</taxon>
        <taxon>Streptosporangiales</taxon>
        <taxon>Thermomonosporaceae</taxon>
        <taxon>Actinocorallia</taxon>
    </lineage>
</organism>
<dbReference type="PANTHER" id="PTHR10937:SF0">
    <property type="entry name" value="GLUTAMINE--FRUCTOSE-6-PHOSPHATE TRANSAMINASE (ISOMERIZING)"/>
    <property type="match status" value="1"/>
</dbReference>
<dbReference type="SUPFAM" id="SSF53697">
    <property type="entry name" value="SIS domain"/>
    <property type="match status" value="1"/>
</dbReference>
<name>A0ABP6Q6D7_9ACTN</name>
<dbReference type="PROSITE" id="PS51464">
    <property type="entry name" value="SIS"/>
    <property type="match status" value="1"/>
</dbReference>
<comment type="catalytic activity">
    <reaction evidence="1">
        <text>D-fructose 6-phosphate + L-glutamine = D-glucosamine 6-phosphate + L-glutamate</text>
        <dbReference type="Rhea" id="RHEA:13237"/>
        <dbReference type="ChEBI" id="CHEBI:29985"/>
        <dbReference type="ChEBI" id="CHEBI:58359"/>
        <dbReference type="ChEBI" id="CHEBI:58725"/>
        <dbReference type="ChEBI" id="CHEBI:61527"/>
        <dbReference type="EC" id="2.6.1.16"/>
    </reaction>
</comment>
<protein>
    <recommendedName>
        <fullName evidence="3">Glutamine--fructose-6-phosphate aminotransferase [isomerizing]</fullName>
        <ecNumber evidence="2">2.6.1.16</ecNumber>
    </recommendedName>
</protein>